<dbReference type="PROSITE" id="PS51257">
    <property type="entry name" value="PROKAR_LIPOPROTEIN"/>
    <property type="match status" value="1"/>
</dbReference>
<keyword evidence="2" id="KW-1185">Reference proteome</keyword>
<dbReference type="RefSeq" id="WP_138055096.1">
    <property type="nucleotide sequence ID" value="NZ_VAWE01000001.1"/>
</dbReference>
<evidence type="ECO:0008006" key="3">
    <source>
        <dbReference type="Google" id="ProtNLM"/>
    </source>
</evidence>
<sequence>MDTRTIPAAILLAAAVLTGCSTEPEQTDPTKLDNAAKLACTDFATDYKAAQTQQARVDLANKVNEWAQDSQTNGIADNATALARGADGGPGAWQLGADAFAKACLDAGWKG</sequence>
<protein>
    <recommendedName>
        <fullName evidence="3">Lipoprotein</fullName>
    </recommendedName>
</protein>
<organism evidence="1 2">
    <name type="scientific">Streptomyces marianii</name>
    <dbReference type="NCBI Taxonomy" id="1817406"/>
    <lineage>
        <taxon>Bacteria</taxon>
        <taxon>Bacillati</taxon>
        <taxon>Actinomycetota</taxon>
        <taxon>Actinomycetes</taxon>
        <taxon>Kitasatosporales</taxon>
        <taxon>Streptomycetaceae</taxon>
        <taxon>Streptomyces</taxon>
    </lineage>
</organism>
<accession>A0A5R9E6Y3</accession>
<evidence type="ECO:0000313" key="1">
    <source>
        <dbReference type="EMBL" id="TLQ45768.1"/>
    </source>
</evidence>
<name>A0A5R9E6Y3_9ACTN</name>
<dbReference type="OrthoDB" id="5195952at2"/>
<dbReference type="EMBL" id="VAWE01000001">
    <property type="protein sequence ID" value="TLQ45768.1"/>
    <property type="molecule type" value="Genomic_DNA"/>
</dbReference>
<comment type="caution">
    <text evidence="1">The sequence shown here is derived from an EMBL/GenBank/DDBJ whole genome shotgun (WGS) entry which is preliminary data.</text>
</comment>
<dbReference type="Proteomes" id="UP000305921">
    <property type="component" value="Unassembled WGS sequence"/>
</dbReference>
<dbReference type="AlphaFoldDB" id="A0A5R9E6Y3"/>
<evidence type="ECO:0000313" key="2">
    <source>
        <dbReference type="Proteomes" id="UP000305921"/>
    </source>
</evidence>
<proteinExistence type="predicted"/>
<gene>
    <name evidence="1" type="ORF">FEF34_24720</name>
</gene>
<reference evidence="1 2" key="1">
    <citation type="submission" date="2019-05" db="EMBL/GenBank/DDBJ databases">
        <title>Streptomyces marianii sp. nov., a novel marine actinomycete from southern coast of India.</title>
        <authorList>
            <person name="Iniyan A.M."/>
            <person name="Wink J."/>
            <person name="Ramprasad E."/>
            <person name="Ramana C.V."/>
            <person name="Bunk B."/>
            <person name="Sproer C."/>
            <person name="Joseph F.-J.R.S."/>
            <person name="Vincent S.G.P."/>
        </authorList>
    </citation>
    <scope>NUCLEOTIDE SEQUENCE [LARGE SCALE GENOMIC DNA]</scope>
    <source>
        <strain evidence="1 2">ICN19</strain>
    </source>
</reference>